<feature type="transmembrane region" description="Helical" evidence="2">
    <location>
        <begin position="181"/>
        <end position="204"/>
    </location>
</feature>
<dbReference type="OrthoDB" id="3918601at2759"/>
<feature type="compositionally biased region" description="Pro residues" evidence="1">
    <location>
        <begin position="381"/>
        <end position="391"/>
    </location>
</feature>
<dbReference type="PANTHER" id="PTHR39614:SF2">
    <property type="entry name" value="INTEGRAL MEMBRANE PROTEIN"/>
    <property type="match status" value="1"/>
</dbReference>
<feature type="compositionally biased region" description="Polar residues" evidence="1">
    <location>
        <begin position="293"/>
        <end position="313"/>
    </location>
</feature>
<dbReference type="EMBL" id="KQ947419">
    <property type="protein sequence ID" value="KUJ14945.1"/>
    <property type="molecule type" value="Genomic_DNA"/>
</dbReference>
<accession>A0A194X432</accession>
<gene>
    <name evidence="4" type="ORF">LY89DRAFT_649533</name>
</gene>
<keyword evidence="2" id="KW-0472">Membrane</keyword>
<feature type="transmembrane region" description="Helical" evidence="2">
    <location>
        <begin position="26"/>
        <end position="49"/>
    </location>
</feature>
<dbReference type="GeneID" id="28821792"/>
<feature type="domain" description="Rhodopsin" evidence="3">
    <location>
        <begin position="45"/>
        <end position="280"/>
    </location>
</feature>
<evidence type="ECO:0000313" key="5">
    <source>
        <dbReference type="Proteomes" id="UP000070700"/>
    </source>
</evidence>
<dbReference type="AlphaFoldDB" id="A0A194X432"/>
<protein>
    <recommendedName>
        <fullName evidence="3">Rhodopsin domain-containing protein</fullName>
    </recommendedName>
</protein>
<dbReference type="KEGG" id="psco:LY89DRAFT_649533"/>
<dbReference type="InterPro" id="IPR049326">
    <property type="entry name" value="Rhodopsin_dom_fungi"/>
</dbReference>
<dbReference type="Pfam" id="PF20684">
    <property type="entry name" value="Fung_rhodopsin"/>
    <property type="match status" value="1"/>
</dbReference>
<evidence type="ECO:0000313" key="4">
    <source>
        <dbReference type="EMBL" id="KUJ14945.1"/>
    </source>
</evidence>
<feature type="transmembrane region" description="Helical" evidence="2">
    <location>
        <begin position="110"/>
        <end position="130"/>
    </location>
</feature>
<dbReference type="Proteomes" id="UP000070700">
    <property type="component" value="Unassembled WGS sequence"/>
</dbReference>
<evidence type="ECO:0000256" key="1">
    <source>
        <dbReference type="SAM" id="MobiDB-lite"/>
    </source>
</evidence>
<evidence type="ECO:0000259" key="3">
    <source>
        <dbReference type="Pfam" id="PF20684"/>
    </source>
</evidence>
<keyword evidence="2" id="KW-0812">Transmembrane</keyword>
<feature type="transmembrane region" description="Helical" evidence="2">
    <location>
        <begin position="216"/>
        <end position="238"/>
    </location>
</feature>
<reference evidence="4 5" key="1">
    <citation type="submission" date="2015-10" db="EMBL/GenBank/DDBJ databases">
        <title>Full genome of DAOMC 229536 Phialocephala scopiformis, a fungal endophyte of spruce producing the potent anti-insectan compound rugulosin.</title>
        <authorList>
            <consortium name="DOE Joint Genome Institute"/>
            <person name="Walker A.K."/>
            <person name="Frasz S.L."/>
            <person name="Seifert K.A."/>
            <person name="Miller J.D."/>
            <person name="Mondo S.J."/>
            <person name="Labutti K."/>
            <person name="Lipzen A."/>
            <person name="Dockter R."/>
            <person name="Kennedy M."/>
            <person name="Grigoriev I.V."/>
            <person name="Spatafora J.W."/>
        </authorList>
    </citation>
    <scope>NUCLEOTIDE SEQUENCE [LARGE SCALE GENOMIC DNA]</scope>
    <source>
        <strain evidence="4 5">CBS 120377</strain>
    </source>
</reference>
<sequence>MAYNGSQLLPGQSAPLEVLTATDQSGVILIAAALGLIFAIISLLIRVYLQLEVRHHVARDDAAVLLAMLVFVGQSSAVFVEVSKGFGKTLSDIPLSNLTSLQKASYSSDILYLVAVWLTKCSVAFLTIRLSPDKRHNFASNAVLYTSTLFVVISIFMFALGCNLSEPWLFIDTPYGMNMFLRWQIVAAFDIVTELALLALSFYLVGGLQLSRYKKFVVIFAFALRLPIIVAIAFRLHFLRNELSSSDPTLKGSLASVSTQIQISYAIIAATTPCLRPFMSALSTNYGAPAQIKTPSSTKKSDNSYALSSFSKNRGQEKGKQINITKTVPDTRWDLADHHASVVAGDNISFDSHSSIQMIIQKNTEWGVEFEGRSQRSELSPEPPQEPSPQR</sequence>
<keyword evidence="2" id="KW-1133">Transmembrane helix</keyword>
<feature type="region of interest" description="Disordered" evidence="1">
    <location>
        <begin position="367"/>
        <end position="391"/>
    </location>
</feature>
<keyword evidence="5" id="KW-1185">Reference proteome</keyword>
<name>A0A194X432_MOLSC</name>
<feature type="transmembrane region" description="Helical" evidence="2">
    <location>
        <begin position="61"/>
        <end position="80"/>
    </location>
</feature>
<dbReference type="InParanoid" id="A0A194X432"/>
<feature type="region of interest" description="Disordered" evidence="1">
    <location>
        <begin position="291"/>
        <end position="325"/>
    </location>
</feature>
<evidence type="ECO:0000256" key="2">
    <source>
        <dbReference type="SAM" id="Phobius"/>
    </source>
</evidence>
<feature type="transmembrane region" description="Helical" evidence="2">
    <location>
        <begin position="142"/>
        <end position="161"/>
    </location>
</feature>
<dbReference type="RefSeq" id="XP_018069300.1">
    <property type="nucleotide sequence ID" value="XM_018212066.1"/>
</dbReference>
<organism evidence="4 5">
    <name type="scientific">Mollisia scopiformis</name>
    <name type="common">Conifer needle endophyte fungus</name>
    <name type="synonym">Phialocephala scopiformis</name>
    <dbReference type="NCBI Taxonomy" id="149040"/>
    <lineage>
        <taxon>Eukaryota</taxon>
        <taxon>Fungi</taxon>
        <taxon>Dikarya</taxon>
        <taxon>Ascomycota</taxon>
        <taxon>Pezizomycotina</taxon>
        <taxon>Leotiomycetes</taxon>
        <taxon>Helotiales</taxon>
        <taxon>Mollisiaceae</taxon>
        <taxon>Mollisia</taxon>
    </lineage>
</organism>
<proteinExistence type="predicted"/>
<dbReference type="PANTHER" id="PTHR39614">
    <property type="entry name" value="INTEGRAL MEMBRANE PROTEIN"/>
    <property type="match status" value="1"/>
</dbReference>